<protein>
    <submittedName>
        <fullName evidence="1">Uncharacterized protein</fullName>
    </submittedName>
</protein>
<dbReference type="AlphaFoldDB" id="A0A4S9BX50"/>
<gene>
    <name evidence="1" type="ORF">D6D13_10642</name>
</gene>
<name>A0A4S9BX50_AURPU</name>
<accession>A0A4S9BX50</accession>
<reference evidence="1" key="1">
    <citation type="submission" date="2018-10" db="EMBL/GenBank/DDBJ databases">
        <title>Fifty Aureobasidium pullulans genomes reveal a recombining polyextremotolerant generalist.</title>
        <authorList>
            <person name="Gostincar C."/>
            <person name="Turk M."/>
            <person name="Zajc J."/>
            <person name="Gunde-Cimerman N."/>
        </authorList>
    </citation>
    <scope>NUCLEOTIDE SEQUENCE [LARGE SCALE GENOMIC DNA]</scope>
    <source>
        <strain evidence="1">EXF-10085</strain>
    </source>
</reference>
<evidence type="ECO:0000313" key="1">
    <source>
        <dbReference type="EMBL" id="THW98354.1"/>
    </source>
</evidence>
<proteinExistence type="predicted"/>
<organism evidence="1">
    <name type="scientific">Aureobasidium pullulans</name>
    <name type="common">Black yeast</name>
    <name type="synonym">Pullularia pullulans</name>
    <dbReference type="NCBI Taxonomy" id="5580"/>
    <lineage>
        <taxon>Eukaryota</taxon>
        <taxon>Fungi</taxon>
        <taxon>Dikarya</taxon>
        <taxon>Ascomycota</taxon>
        <taxon>Pezizomycotina</taxon>
        <taxon>Dothideomycetes</taxon>
        <taxon>Dothideomycetidae</taxon>
        <taxon>Dothideales</taxon>
        <taxon>Saccotheciaceae</taxon>
        <taxon>Aureobasidium</taxon>
    </lineage>
</organism>
<sequence>MCLMIDLTMSNLDLTRFKRESVAPLREEEARYKGVSKTIAFLIPCPRLSRSNPLVFNLSSPSRSRSPSPNFPPSYAVGTVKVL</sequence>
<comment type="caution">
    <text evidence="1">The sequence shown here is derived from an EMBL/GenBank/DDBJ whole genome shotgun (WGS) entry which is preliminary data.</text>
</comment>
<dbReference type="EMBL" id="QZAS01000112">
    <property type="protein sequence ID" value="THW98354.1"/>
    <property type="molecule type" value="Genomic_DNA"/>
</dbReference>